<dbReference type="InterPro" id="IPR006153">
    <property type="entry name" value="Cation/H_exchanger_TM"/>
</dbReference>
<evidence type="ECO:0000256" key="5">
    <source>
        <dbReference type="ARBA" id="ARBA00022958"/>
    </source>
</evidence>
<evidence type="ECO:0000256" key="4">
    <source>
        <dbReference type="ARBA" id="ARBA00022692"/>
    </source>
</evidence>
<gene>
    <name evidence="13" type="ORF">SADUNF_Sadunf16G0109300</name>
</gene>
<dbReference type="Pfam" id="PF00999">
    <property type="entry name" value="Na_H_Exchanger"/>
    <property type="match status" value="1"/>
</dbReference>
<dbReference type="Pfam" id="PF23259">
    <property type="entry name" value="CHX17_C"/>
    <property type="match status" value="1"/>
</dbReference>
<feature type="transmembrane region" description="Helical" evidence="10">
    <location>
        <begin position="203"/>
        <end position="221"/>
    </location>
</feature>
<name>A0A835J852_9ROSI</name>
<feature type="transmembrane region" description="Helical" evidence="10">
    <location>
        <begin position="168"/>
        <end position="191"/>
    </location>
</feature>
<evidence type="ECO:0008006" key="15">
    <source>
        <dbReference type="Google" id="ProtNLM"/>
    </source>
</evidence>
<dbReference type="InterPro" id="IPR050794">
    <property type="entry name" value="CPA2_transporter"/>
</dbReference>
<dbReference type="GO" id="GO:0012505">
    <property type="term" value="C:endomembrane system"/>
    <property type="evidence" value="ECO:0007669"/>
    <property type="project" value="TreeGrafter"/>
</dbReference>
<evidence type="ECO:0000256" key="1">
    <source>
        <dbReference type="ARBA" id="ARBA00004141"/>
    </source>
</evidence>
<dbReference type="PANTHER" id="PTHR32468">
    <property type="entry name" value="CATION/H + ANTIPORTER"/>
    <property type="match status" value="1"/>
</dbReference>
<feature type="transmembrane region" description="Helical" evidence="10">
    <location>
        <begin position="29"/>
        <end position="49"/>
    </location>
</feature>
<organism evidence="13 14">
    <name type="scientific">Salix dunnii</name>
    <dbReference type="NCBI Taxonomy" id="1413687"/>
    <lineage>
        <taxon>Eukaryota</taxon>
        <taxon>Viridiplantae</taxon>
        <taxon>Streptophyta</taxon>
        <taxon>Embryophyta</taxon>
        <taxon>Tracheophyta</taxon>
        <taxon>Spermatophyta</taxon>
        <taxon>Magnoliopsida</taxon>
        <taxon>eudicotyledons</taxon>
        <taxon>Gunneridae</taxon>
        <taxon>Pentapetalae</taxon>
        <taxon>rosids</taxon>
        <taxon>fabids</taxon>
        <taxon>Malpighiales</taxon>
        <taxon>Salicaceae</taxon>
        <taxon>Saliceae</taxon>
        <taxon>Salix</taxon>
    </lineage>
</organism>
<protein>
    <recommendedName>
        <fullName evidence="15">Cation/H+ exchanger domain-containing protein</fullName>
    </recommendedName>
</protein>
<keyword evidence="4 10" id="KW-0812">Transmembrane</keyword>
<dbReference type="GO" id="GO:0016020">
    <property type="term" value="C:membrane"/>
    <property type="evidence" value="ECO:0007669"/>
    <property type="project" value="UniProtKB-SubCell"/>
</dbReference>
<dbReference type="GO" id="GO:0006885">
    <property type="term" value="P:regulation of pH"/>
    <property type="evidence" value="ECO:0007669"/>
    <property type="project" value="TreeGrafter"/>
</dbReference>
<dbReference type="EMBL" id="JADGMS010000016">
    <property type="protein sequence ID" value="KAF9665308.1"/>
    <property type="molecule type" value="Genomic_DNA"/>
</dbReference>
<dbReference type="Gene3D" id="1.20.1530.20">
    <property type="match status" value="1"/>
</dbReference>
<keyword evidence="8 10" id="KW-0472">Membrane</keyword>
<evidence type="ECO:0000256" key="2">
    <source>
        <dbReference type="ARBA" id="ARBA00022448"/>
    </source>
</evidence>
<dbReference type="OrthoDB" id="1868135at2759"/>
<sequence>MSQNSTTELVRETFDAHKITRFMHADERYFSFSPVIAQIGLVTLLRTIFQFLLLPFGQQRFVSEILGGIAISPSFLGHMERINKYFMRMDIAVVKKCGKLSVVIGLASFVVPTVITIVMASYLRGFFKLDRDLHKEIYVMAVLISTSSFQVVFSILEDLKLLNSELGRLALSSSIISGLFSWSFSVFLANVNEATSFGSKKSIMLAQISRIPMVMVIVFTFRPIMSWMVRQTPERQPLKQSYILIISTMVLLCGFFWEINGHHYLFGPLILGLATPNSPQLNSSLMEKIGTFVDSFLVPCFLVDVGRRINLFLATFKLLAFVQVLIFISTLTKLAAIIVTSLYYRMPFRDALSLGIILNCKGFVDTLLYNAANKFEGLKTEFFSILVVTAMLQSVFVTLESPITIHVLKLKRLIEGTLPLFISHKLNNNSSSEKIDSVGNAFYRFEQENRGLVTVQCFTSFAPCATMHDDVCTLAMENGASLVIVPFRRSDSPSLRAANRNILEKAPCSVALLINRGNVDRYILSGRLTMKVCAVFIGGADDREMIAYAQRMSGYPNIRLTVLRLVSVDQTITDLIEKRRNLNMINEFSLNNNDCPRVSYKEEMVEQGNDTVRLLGAMCNDFDLIMVGRRHDPDCSQLMGLSEWGEIDQDLGVIGGIIASKDIECRASILVAQQQASVVEEMIQSQKYISVTNSDR</sequence>
<evidence type="ECO:0000259" key="11">
    <source>
        <dbReference type="Pfam" id="PF00999"/>
    </source>
</evidence>
<proteinExistence type="inferred from homology"/>
<evidence type="ECO:0000256" key="10">
    <source>
        <dbReference type="SAM" id="Phobius"/>
    </source>
</evidence>
<feature type="domain" description="Cation/H+ exchanger transmembrane" evidence="11">
    <location>
        <begin position="87"/>
        <end position="395"/>
    </location>
</feature>
<evidence type="ECO:0000313" key="14">
    <source>
        <dbReference type="Proteomes" id="UP000657918"/>
    </source>
</evidence>
<keyword evidence="6 10" id="KW-1133">Transmembrane helix</keyword>
<dbReference type="GO" id="GO:0006813">
    <property type="term" value="P:potassium ion transport"/>
    <property type="evidence" value="ECO:0007669"/>
    <property type="project" value="UniProtKB-KW"/>
</dbReference>
<keyword evidence="3" id="KW-0633">Potassium transport</keyword>
<evidence type="ECO:0000256" key="6">
    <source>
        <dbReference type="ARBA" id="ARBA00022989"/>
    </source>
</evidence>
<comment type="subcellular location">
    <subcellularLocation>
        <location evidence="1">Membrane</location>
        <topology evidence="1">Multi-pass membrane protein</topology>
    </subcellularLocation>
</comment>
<feature type="domain" description="Cation/H(+) antiporter C-terminal" evidence="12">
    <location>
        <begin position="531"/>
        <end position="675"/>
    </location>
</feature>
<reference evidence="13 14" key="1">
    <citation type="submission" date="2020-10" db="EMBL/GenBank/DDBJ databases">
        <title>Plant Genome Project.</title>
        <authorList>
            <person name="Zhang R.-G."/>
        </authorList>
    </citation>
    <scope>NUCLEOTIDE SEQUENCE [LARGE SCALE GENOMIC DNA]</scope>
    <source>
        <strain evidence="13">FAFU-HL-1</strain>
        <tissue evidence="13">Leaf</tissue>
    </source>
</reference>
<feature type="transmembrane region" description="Helical" evidence="10">
    <location>
        <begin position="137"/>
        <end position="156"/>
    </location>
</feature>
<comment type="caution">
    <text evidence="13">The sequence shown here is derived from an EMBL/GenBank/DDBJ whole genome shotgun (WGS) entry which is preliminary data.</text>
</comment>
<keyword evidence="7" id="KW-0406">Ion transport</keyword>
<feature type="transmembrane region" description="Helical" evidence="10">
    <location>
        <begin position="382"/>
        <end position="403"/>
    </location>
</feature>
<dbReference type="GO" id="GO:1902600">
    <property type="term" value="P:proton transmembrane transport"/>
    <property type="evidence" value="ECO:0007669"/>
    <property type="project" value="InterPro"/>
</dbReference>
<feature type="transmembrane region" description="Helical" evidence="10">
    <location>
        <begin position="242"/>
        <end position="259"/>
    </location>
</feature>
<evidence type="ECO:0000259" key="12">
    <source>
        <dbReference type="Pfam" id="PF23259"/>
    </source>
</evidence>
<feature type="transmembrane region" description="Helical" evidence="10">
    <location>
        <begin position="100"/>
        <end position="125"/>
    </location>
</feature>
<keyword evidence="5" id="KW-0630">Potassium</keyword>
<evidence type="ECO:0000256" key="7">
    <source>
        <dbReference type="ARBA" id="ARBA00023065"/>
    </source>
</evidence>
<evidence type="ECO:0000313" key="13">
    <source>
        <dbReference type="EMBL" id="KAF9665308.1"/>
    </source>
</evidence>
<dbReference type="InterPro" id="IPR057290">
    <property type="entry name" value="CHX17_C"/>
</dbReference>
<evidence type="ECO:0000256" key="9">
    <source>
        <dbReference type="ARBA" id="ARBA00038341"/>
    </source>
</evidence>
<keyword evidence="14" id="KW-1185">Reference proteome</keyword>
<dbReference type="Proteomes" id="UP000657918">
    <property type="component" value="Chromosome 16"/>
</dbReference>
<dbReference type="PANTHER" id="PTHR32468:SF96">
    <property type="entry name" value="CATION_H(+) ANTIPORTER 26-RELATED"/>
    <property type="match status" value="1"/>
</dbReference>
<dbReference type="GO" id="GO:0015297">
    <property type="term" value="F:antiporter activity"/>
    <property type="evidence" value="ECO:0007669"/>
    <property type="project" value="InterPro"/>
</dbReference>
<keyword evidence="2" id="KW-0813">Transport</keyword>
<dbReference type="InterPro" id="IPR038770">
    <property type="entry name" value="Na+/solute_symporter_sf"/>
</dbReference>
<comment type="similarity">
    <text evidence="9">Belongs to the monovalent cation:proton antiporter 2 (CPA2) transporter (TC 2.A.37) family. CHX (TC 2.A.37.4) subfamily.</text>
</comment>
<dbReference type="AlphaFoldDB" id="A0A835J852"/>
<evidence type="ECO:0000256" key="8">
    <source>
        <dbReference type="ARBA" id="ARBA00023136"/>
    </source>
</evidence>
<feature type="transmembrane region" description="Helical" evidence="10">
    <location>
        <begin position="61"/>
        <end position="79"/>
    </location>
</feature>
<evidence type="ECO:0000256" key="3">
    <source>
        <dbReference type="ARBA" id="ARBA00022538"/>
    </source>
</evidence>
<feature type="transmembrane region" description="Helical" evidence="10">
    <location>
        <begin position="318"/>
        <end position="344"/>
    </location>
</feature>
<accession>A0A835J852</accession>